<dbReference type="Pfam" id="PF00499">
    <property type="entry name" value="Oxidored_q3"/>
    <property type="match status" value="1"/>
</dbReference>
<sequence length="176" mass="19336">MELTFYIAAAVAILSTVMVITRYNMIHALLYLVVSFLAIAVVFFTLGAPFMAALEIIIYAGAIVVLIIFVIMMLNLNAESVKTEEEWLKPRIWIGPAILSAVLLAELVYIFTAAEFQQTAVVAVDARLVGIALFGPYMLGVQLCGMLLMAGIVGAYHLGRQNKKVIHRFLEKEAAQ</sequence>
<reference evidence="3 4" key="1">
    <citation type="journal article" date="2016" name="Int. J. Syst. Evol. Microbiol.">
        <title>Pontibacter aydingkolensis sp. nov., isolated from soil of a salt lake.</title>
        <authorList>
            <person name="Osman G."/>
            <person name="Zhang T."/>
            <person name="Lou K."/>
            <person name="Gao Y."/>
            <person name="Chang W."/>
            <person name="Lin Q."/>
            <person name="Yang H.M."/>
            <person name="Huo X.D."/>
            <person name="Wang N."/>
        </authorList>
    </citation>
    <scope>NUCLEOTIDE SEQUENCE [LARGE SCALE GENOMIC DNA]</scope>
    <source>
        <strain evidence="3 4">KACC 19255</strain>
    </source>
</reference>
<protein>
    <recommendedName>
        <fullName evidence="2">NADH-quinone oxidoreductase subunit J</fullName>
        <ecNumber evidence="2">7.1.1.-</ecNumber>
    </recommendedName>
</protein>
<keyword evidence="2" id="KW-0472">Membrane</keyword>
<feature type="transmembrane region" description="Helical" evidence="2">
    <location>
        <begin position="90"/>
        <end position="111"/>
    </location>
</feature>
<keyword evidence="2" id="KW-0520">NAD</keyword>
<name>A0ABS7CXY9_9BACT</name>
<evidence type="ECO:0000256" key="2">
    <source>
        <dbReference type="RuleBase" id="RU004429"/>
    </source>
</evidence>
<dbReference type="InterPro" id="IPR001457">
    <property type="entry name" value="NADH_UbQ/plastoQ_OxRdtase_su6"/>
</dbReference>
<keyword evidence="4" id="KW-1185">Reference proteome</keyword>
<dbReference type="EC" id="7.1.1.-" evidence="2"/>
<comment type="catalytic activity">
    <reaction evidence="2">
        <text>a quinone + NADH + 5 H(+)(in) = a quinol + NAD(+) + 4 H(+)(out)</text>
        <dbReference type="Rhea" id="RHEA:57888"/>
        <dbReference type="ChEBI" id="CHEBI:15378"/>
        <dbReference type="ChEBI" id="CHEBI:24646"/>
        <dbReference type="ChEBI" id="CHEBI:57540"/>
        <dbReference type="ChEBI" id="CHEBI:57945"/>
        <dbReference type="ChEBI" id="CHEBI:132124"/>
    </reaction>
</comment>
<dbReference type="PANTHER" id="PTHR33269:SF17">
    <property type="entry name" value="NADH-UBIQUINONE OXIDOREDUCTASE CHAIN 6"/>
    <property type="match status" value="1"/>
</dbReference>
<dbReference type="NCBIfam" id="NF005162">
    <property type="entry name" value="PRK06638.1-1"/>
    <property type="match status" value="1"/>
</dbReference>
<keyword evidence="2" id="KW-0812">Transmembrane</keyword>
<dbReference type="Proteomes" id="UP000813018">
    <property type="component" value="Unassembled WGS sequence"/>
</dbReference>
<feature type="transmembrane region" description="Helical" evidence="2">
    <location>
        <begin position="131"/>
        <end position="158"/>
    </location>
</feature>
<organism evidence="3 4">
    <name type="scientific">Pontibacter aydingkolensis</name>
    <dbReference type="NCBI Taxonomy" id="1911536"/>
    <lineage>
        <taxon>Bacteria</taxon>
        <taxon>Pseudomonadati</taxon>
        <taxon>Bacteroidota</taxon>
        <taxon>Cytophagia</taxon>
        <taxon>Cytophagales</taxon>
        <taxon>Hymenobacteraceae</taxon>
        <taxon>Pontibacter</taxon>
    </lineage>
</organism>
<evidence type="ECO:0000256" key="1">
    <source>
        <dbReference type="ARBA" id="ARBA00005698"/>
    </source>
</evidence>
<dbReference type="GO" id="GO:0016491">
    <property type="term" value="F:oxidoreductase activity"/>
    <property type="evidence" value="ECO:0007669"/>
    <property type="project" value="UniProtKB-KW"/>
</dbReference>
<comment type="caution">
    <text evidence="3">The sequence shown here is derived from an EMBL/GenBank/DDBJ whole genome shotgun (WGS) entry which is preliminary data.</text>
</comment>
<accession>A0ABS7CXY9</accession>
<gene>
    <name evidence="3" type="primary">nuoJ</name>
    <name evidence="3" type="ORF">K0O23_16330</name>
</gene>
<comment type="subcellular location">
    <subcellularLocation>
        <location evidence="2">Cell membrane</location>
        <topology evidence="2">Multi-pass membrane protein</topology>
    </subcellularLocation>
</comment>
<dbReference type="PANTHER" id="PTHR33269">
    <property type="entry name" value="NADH-UBIQUINONE OXIDOREDUCTASE CHAIN 6"/>
    <property type="match status" value="1"/>
</dbReference>
<feature type="transmembrane region" description="Helical" evidence="2">
    <location>
        <begin position="30"/>
        <end position="50"/>
    </location>
</feature>
<comment type="function">
    <text evidence="2">NDH-1 shuttles electrons from NADH, via FMN and iron-sulfur (Fe-S) centers, to quinones in the respiratory chain. Couples the redox reaction to proton translocation (for every two electrons transferred, four hydrogen ions are translocated across the cytoplasmic membrane), and thus conserves the redox energy in a proton gradient.</text>
</comment>
<evidence type="ECO:0000313" key="4">
    <source>
        <dbReference type="Proteomes" id="UP000813018"/>
    </source>
</evidence>
<feature type="transmembrane region" description="Helical" evidence="2">
    <location>
        <begin position="56"/>
        <end position="78"/>
    </location>
</feature>
<keyword evidence="2" id="KW-1133">Transmembrane helix</keyword>
<keyword evidence="3" id="KW-0560">Oxidoreductase</keyword>
<dbReference type="EMBL" id="JAHYXK010000017">
    <property type="protein sequence ID" value="MBW7468645.1"/>
    <property type="molecule type" value="Genomic_DNA"/>
</dbReference>
<proteinExistence type="inferred from homology"/>
<feature type="transmembrane region" description="Helical" evidence="2">
    <location>
        <begin position="6"/>
        <end position="23"/>
    </location>
</feature>
<dbReference type="InterPro" id="IPR042106">
    <property type="entry name" value="Nuo/plastoQ_OxRdtase_6_NuoJ"/>
</dbReference>
<dbReference type="RefSeq" id="WP_219878518.1">
    <property type="nucleotide sequence ID" value="NZ_JAHYXK010000017.1"/>
</dbReference>
<keyword evidence="2" id="KW-0874">Quinone</keyword>
<comment type="similarity">
    <text evidence="1 2">Belongs to the complex I subunit 6 family.</text>
</comment>
<keyword evidence="2" id="KW-1003">Cell membrane</keyword>
<evidence type="ECO:0000313" key="3">
    <source>
        <dbReference type="EMBL" id="MBW7468645.1"/>
    </source>
</evidence>
<dbReference type="Gene3D" id="1.20.120.1200">
    <property type="entry name" value="NADH-ubiquinone/plastoquinone oxidoreductase chain 6, subunit NuoJ"/>
    <property type="match status" value="1"/>
</dbReference>